<proteinExistence type="predicted"/>
<dbReference type="AlphaFoldDB" id="A0A6J2ULD4"/>
<accession>A0A6J2ULD4</accession>
<dbReference type="Proteomes" id="UP000504634">
    <property type="component" value="Unplaced"/>
</dbReference>
<feature type="region of interest" description="Disordered" evidence="1">
    <location>
        <begin position="106"/>
        <end position="208"/>
    </location>
</feature>
<sequence length="457" mass="49607">MEKDSARAYNTRSRTARNDDPVLEEHLEGAVGFSTGGLMHTPPRPSIAPAVHWDAEPVVASVVEAAVAQANETYRQSQKEGINKVLQEEIRMGFQDLMGALKEVLQPRENSGDSAANGAWQPPVSQNRGAVPKRPHQYQAEPLTPARGTSRPVARPAAANSSSGAGNSSNTARNWQNPAAQSARRRSNRRNDGSGQLDPPPPRNTPFLFFGATVQTHEAVFSFDELEAVLKPAKGKEEPEAVRRFSGISPSFRTAVEPYTAAAAAVISSSTSRIVAGATTTAADPAPAFSTAAAATTVAAGAKAPTQEVAAAIAAPPQRNSRHVRLRHQQRRIDKPVSPFLGHAPCLLFAVEQRHQAEIPRALRRVVCMGCACRVPHAAPLKFLQKKKKEDNTKERIYTDIIKTKTRQKVAPKQSLALYLIQKKKSSHSYTHLYCMKIANCSSAQCFICILIFLLRP</sequence>
<evidence type="ECO:0000313" key="3">
    <source>
        <dbReference type="RefSeq" id="XP_030388248.1"/>
    </source>
</evidence>
<feature type="region of interest" description="Disordered" evidence="1">
    <location>
        <begin position="1"/>
        <end position="21"/>
    </location>
</feature>
<protein>
    <submittedName>
        <fullName evidence="3">Uncharacterized protein LOC115634564</fullName>
    </submittedName>
</protein>
<name>A0A6J2ULD4_DROLE</name>
<keyword evidence="2" id="KW-1185">Reference proteome</keyword>
<dbReference type="RefSeq" id="XP_030388248.1">
    <property type="nucleotide sequence ID" value="XM_030532388.1"/>
</dbReference>
<gene>
    <name evidence="3" type="primary">LOC115634564</name>
</gene>
<evidence type="ECO:0000256" key="1">
    <source>
        <dbReference type="SAM" id="MobiDB-lite"/>
    </source>
</evidence>
<reference evidence="3" key="1">
    <citation type="submission" date="2025-08" db="UniProtKB">
        <authorList>
            <consortium name="RefSeq"/>
        </authorList>
    </citation>
    <scope>IDENTIFICATION</scope>
    <source>
        <strain evidence="3">11010-0011.00</strain>
        <tissue evidence="3">Whole body</tissue>
    </source>
</reference>
<dbReference type="GeneID" id="115634564"/>
<organism evidence="2 3">
    <name type="scientific">Drosophila lebanonensis</name>
    <name type="common">Fruit fly</name>
    <name type="synonym">Scaptodrosophila lebanonensis</name>
    <dbReference type="NCBI Taxonomy" id="7225"/>
    <lineage>
        <taxon>Eukaryota</taxon>
        <taxon>Metazoa</taxon>
        <taxon>Ecdysozoa</taxon>
        <taxon>Arthropoda</taxon>
        <taxon>Hexapoda</taxon>
        <taxon>Insecta</taxon>
        <taxon>Pterygota</taxon>
        <taxon>Neoptera</taxon>
        <taxon>Endopterygota</taxon>
        <taxon>Diptera</taxon>
        <taxon>Brachycera</taxon>
        <taxon>Muscomorpha</taxon>
        <taxon>Ephydroidea</taxon>
        <taxon>Drosophilidae</taxon>
        <taxon>Scaptodrosophila</taxon>
    </lineage>
</organism>
<evidence type="ECO:0000313" key="2">
    <source>
        <dbReference type="Proteomes" id="UP000504634"/>
    </source>
</evidence>
<feature type="compositionally biased region" description="Low complexity" evidence="1">
    <location>
        <begin position="157"/>
        <end position="182"/>
    </location>
</feature>